<dbReference type="InterPro" id="IPR005135">
    <property type="entry name" value="Endo/exonuclease/phosphatase"/>
</dbReference>
<dbReference type="InterPro" id="IPR036691">
    <property type="entry name" value="Endo/exonu/phosph_ase_sf"/>
</dbReference>
<dbReference type="AlphaFoldDB" id="A0A9Q3GLK1"/>
<protein>
    <recommendedName>
        <fullName evidence="1">Endonuclease/exonuclease/phosphatase domain-containing protein</fullName>
    </recommendedName>
</protein>
<organism evidence="2 3">
    <name type="scientific">Austropuccinia psidii MF-1</name>
    <dbReference type="NCBI Taxonomy" id="1389203"/>
    <lineage>
        <taxon>Eukaryota</taxon>
        <taxon>Fungi</taxon>
        <taxon>Dikarya</taxon>
        <taxon>Basidiomycota</taxon>
        <taxon>Pucciniomycotina</taxon>
        <taxon>Pucciniomycetes</taxon>
        <taxon>Pucciniales</taxon>
        <taxon>Sphaerophragmiaceae</taxon>
        <taxon>Austropuccinia</taxon>
    </lineage>
</organism>
<dbReference type="Gene3D" id="3.60.10.10">
    <property type="entry name" value="Endonuclease/exonuclease/phosphatase"/>
    <property type="match status" value="1"/>
</dbReference>
<dbReference type="GO" id="GO:0003824">
    <property type="term" value="F:catalytic activity"/>
    <property type="evidence" value="ECO:0007669"/>
    <property type="project" value="InterPro"/>
</dbReference>
<sequence length="98" mass="11287">MFLGMDSNLHHKLWNPIGYNHEHPQARKLLQICGRRGFKLASPKHTPTYLGPTRRATTIDLIWANTPALKLISKREVQFENHSSDHQPITLHLNLDDS</sequence>
<evidence type="ECO:0000259" key="1">
    <source>
        <dbReference type="Pfam" id="PF14529"/>
    </source>
</evidence>
<evidence type="ECO:0000313" key="2">
    <source>
        <dbReference type="EMBL" id="MBW0471971.1"/>
    </source>
</evidence>
<gene>
    <name evidence="2" type="ORF">O181_011686</name>
</gene>
<dbReference type="OrthoDB" id="2505506at2759"/>
<dbReference type="SUPFAM" id="SSF56219">
    <property type="entry name" value="DNase I-like"/>
    <property type="match status" value="1"/>
</dbReference>
<keyword evidence="3" id="KW-1185">Reference proteome</keyword>
<dbReference type="Proteomes" id="UP000765509">
    <property type="component" value="Unassembled WGS sequence"/>
</dbReference>
<proteinExistence type="predicted"/>
<dbReference type="Pfam" id="PF14529">
    <property type="entry name" value="Exo_endo_phos_2"/>
    <property type="match status" value="1"/>
</dbReference>
<accession>A0A9Q3GLK1</accession>
<evidence type="ECO:0000313" key="3">
    <source>
        <dbReference type="Proteomes" id="UP000765509"/>
    </source>
</evidence>
<dbReference type="EMBL" id="AVOT02002929">
    <property type="protein sequence ID" value="MBW0471971.1"/>
    <property type="molecule type" value="Genomic_DNA"/>
</dbReference>
<comment type="caution">
    <text evidence="2">The sequence shown here is derived from an EMBL/GenBank/DDBJ whole genome shotgun (WGS) entry which is preliminary data.</text>
</comment>
<reference evidence="2" key="1">
    <citation type="submission" date="2021-03" db="EMBL/GenBank/DDBJ databases">
        <title>Draft genome sequence of rust myrtle Austropuccinia psidii MF-1, a brazilian biotype.</title>
        <authorList>
            <person name="Quecine M.C."/>
            <person name="Pachon D.M.R."/>
            <person name="Bonatelli M.L."/>
            <person name="Correr F.H."/>
            <person name="Franceschini L.M."/>
            <person name="Leite T.F."/>
            <person name="Margarido G.R.A."/>
            <person name="Almeida C.A."/>
            <person name="Ferrarezi J.A."/>
            <person name="Labate C.A."/>
        </authorList>
    </citation>
    <scope>NUCLEOTIDE SEQUENCE</scope>
    <source>
        <strain evidence="2">MF-1</strain>
    </source>
</reference>
<feature type="domain" description="Endonuclease/exonuclease/phosphatase" evidence="1">
    <location>
        <begin position="2"/>
        <end position="89"/>
    </location>
</feature>
<name>A0A9Q3GLK1_9BASI</name>